<proteinExistence type="predicted"/>
<organism evidence="1 2">
    <name type="scientific">Plastorhodobacter daqingensis</name>
    <dbReference type="NCBI Taxonomy" id="1387281"/>
    <lineage>
        <taxon>Bacteria</taxon>
        <taxon>Pseudomonadati</taxon>
        <taxon>Pseudomonadota</taxon>
        <taxon>Alphaproteobacteria</taxon>
        <taxon>Rhodobacterales</taxon>
        <taxon>Paracoccaceae</taxon>
        <taxon>Plastorhodobacter</taxon>
    </lineage>
</organism>
<evidence type="ECO:0000313" key="2">
    <source>
        <dbReference type="Proteomes" id="UP001596516"/>
    </source>
</evidence>
<gene>
    <name evidence="1" type="ORF">ACFQXB_01695</name>
</gene>
<keyword evidence="1" id="KW-0255">Endonuclease</keyword>
<keyword evidence="1" id="KW-0378">Hydrolase</keyword>
<reference evidence="2" key="1">
    <citation type="journal article" date="2019" name="Int. J. Syst. Evol. Microbiol.">
        <title>The Global Catalogue of Microorganisms (GCM) 10K type strain sequencing project: providing services to taxonomists for standard genome sequencing and annotation.</title>
        <authorList>
            <consortium name="The Broad Institute Genomics Platform"/>
            <consortium name="The Broad Institute Genome Sequencing Center for Infectious Disease"/>
            <person name="Wu L."/>
            <person name="Ma J."/>
        </authorList>
    </citation>
    <scope>NUCLEOTIDE SEQUENCE [LARGE SCALE GENOMIC DNA]</scope>
    <source>
        <strain evidence="2">CGMCC 1.12750</strain>
    </source>
</reference>
<sequence>MLALSLIRAILSHNMPADDIPICPLCLRPIPPDVPQSLHHLVPRLKGGKGCETVLLHHLCHKEIHAALTEAELARRFNTIEALRGHPRLARFIDWVARRPPGFASRTTGGHRRRR</sequence>
<evidence type="ECO:0000313" key="1">
    <source>
        <dbReference type="EMBL" id="MFC7702904.1"/>
    </source>
</evidence>
<dbReference type="EMBL" id="JBHTFQ010000001">
    <property type="protein sequence ID" value="MFC7702904.1"/>
    <property type="molecule type" value="Genomic_DNA"/>
</dbReference>
<dbReference type="Proteomes" id="UP001596516">
    <property type="component" value="Unassembled WGS sequence"/>
</dbReference>
<comment type="caution">
    <text evidence="1">The sequence shown here is derived from an EMBL/GenBank/DDBJ whole genome shotgun (WGS) entry which is preliminary data.</text>
</comment>
<dbReference type="RefSeq" id="WP_377398124.1">
    <property type="nucleotide sequence ID" value="NZ_JBHTFQ010000001.1"/>
</dbReference>
<dbReference type="GO" id="GO:0004519">
    <property type="term" value="F:endonuclease activity"/>
    <property type="evidence" value="ECO:0007669"/>
    <property type="project" value="UniProtKB-KW"/>
</dbReference>
<protein>
    <submittedName>
        <fullName evidence="1">HNH endonuclease</fullName>
    </submittedName>
</protein>
<keyword evidence="2" id="KW-1185">Reference proteome</keyword>
<name>A0ABW2UE81_9RHOB</name>
<dbReference type="PANTHER" id="PTHR37827">
    <property type="entry name" value="TUDOR DOMAIN-CONTAINING PROTEIN"/>
    <property type="match status" value="1"/>
</dbReference>
<dbReference type="PANTHER" id="PTHR37827:SF1">
    <property type="entry name" value="HNH DOMAIN-CONTAINING PROTEIN"/>
    <property type="match status" value="1"/>
</dbReference>
<keyword evidence="1" id="KW-0540">Nuclease</keyword>
<accession>A0ABW2UE81</accession>